<protein>
    <recommendedName>
        <fullName evidence="4">Glycosyltransferase 61 catalytic domain-containing protein</fullName>
    </recommendedName>
</protein>
<dbReference type="AlphaFoldDB" id="A0A6C0LKM1"/>
<evidence type="ECO:0000313" key="5">
    <source>
        <dbReference type="EMBL" id="QHU30241.1"/>
    </source>
</evidence>
<dbReference type="InterPro" id="IPR049625">
    <property type="entry name" value="Glyco_transf_61_cat"/>
</dbReference>
<keyword evidence="1" id="KW-0328">Glycosyltransferase</keyword>
<sequence>MSIIKYFPKHISFDIKCDCKGKLFFDEKTTNILTKKYGSLTRAAIESWLMSSYKNRKANLNNVIVTKNGKIYKDFQHIGTIIGCDCDEIKDDNVIDNNVYPNVISISGIWTWGIWHFPAESLSALMSTKMPSDAKIHVHTKTKYVLYWLSLIGISQDRVIDGNIRARNLLIPELGACGSPYPEQITWLNNIVRSSVNATSDKLLILSKRTRSRQLKNYQEVYEASYKLAVKMGLKLYIHDDSKLPSIKQQHSAFKSASIIIAPHGGGNINILAMSEGTNFIEIMDSSWPNNCFLRVAAYLNINYYGVHSENYIVNIDSLQNVCKKLSNNKTK</sequence>
<evidence type="ECO:0000256" key="3">
    <source>
        <dbReference type="ARBA" id="ARBA00023180"/>
    </source>
</evidence>
<dbReference type="Pfam" id="PF04577">
    <property type="entry name" value="Glyco_transf_61"/>
    <property type="match status" value="1"/>
</dbReference>
<evidence type="ECO:0000259" key="4">
    <source>
        <dbReference type="Pfam" id="PF04577"/>
    </source>
</evidence>
<dbReference type="GO" id="GO:0016757">
    <property type="term" value="F:glycosyltransferase activity"/>
    <property type="evidence" value="ECO:0007669"/>
    <property type="project" value="UniProtKB-KW"/>
</dbReference>
<proteinExistence type="predicted"/>
<name>A0A6C0LKM1_9ZZZZ</name>
<evidence type="ECO:0000256" key="1">
    <source>
        <dbReference type="ARBA" id="ARBA00022676"/>
    </source>
</evidence>
<dbReference type="PANTHER" id="PTHR20961">
    <property type="entry name" value="GLYCOSYLTRANSFERASE"/>
    <property type="match status" value="1"/>
</dbReference>
<dbReference type="EMBL" id="MN740504">
    <property type="protein sequence ID" value="QHU30241.1"/>
    <property type="molecule type" value="Genomic_DNA"/>
</dbReference>
<dbReference type="InterPro" id="IPR007657">
    <property type="entry name" value="Glycosyltransferase_61"/>
</dbReference>
<organism evidence="5">
    <name type="scientific">viral metagenome</name>
    <dbReference type="NCBI Taxonomy" id="1070528"/>
    <lineage>
        <taxon>unclassified sequences</taxon>
        <taxon>metagenomes</taxon>
        <taxon>organismal metagenomes</taxon>
    </lineage>
</organism>
<reference evidence="5" key="1">
    <citation type="journal article" date="2020" name="Nature">
        <title>Giant virus diversity and host interactions through global metagenomics.</title>
        <authorList>
            <person name="Schulz F."/>
            <person name="Roux S."/>
            <person name="Paez-Espino D."/>
            <person name="Jungbluth S."/>
            <person name="Walsh D.A."/>
            <person name="Denef V.J."/>
            <person name="McMahon K.D."/>
            <person name="Konstantinidis K.T."/>
            <person name="Eloe-Fadrosh E.A."/>
            <person name="Kyrpides N.C."/>
            <person name="Woyke T."/>
        </authorList>
    </citation>
    <scope>NUCLEOTIDE SEQUENCE</scope>
    <source>
        <strain evidence="5">GVMAG-M-3300027833-11</strain>
    </source>
</reference>
<keyword evidence="3" id="KW-0325">Glycoprotein</keyword>
<dbReference type="PANTHER" id="PTHR20961:SF124">
    <property type="entry name" value="GLYCOSYLTRANSFERASE"/>
    <property type="match status" value="1"/>
</dbReference>
<accession>A0A6C0LKM1</accession>
<feature type="domain" description="Glycosyltransferase 61 catalytic" evidence="4">
    <location>
        <begin position="115"/>
        <end position="281"/>
    </location>
</feature>
<keyword evidence="2" id="KW-0808">Transferase</keyword>
<evidence type="ECO:0000256" key="2">
    <source>
        <dbReference type="ARBA" id="ARBA00022679"/>
    </source>
</evidence>